<sequence length="130" mass="13977">MTKWLFPAIAAAALPLLPAPAHAQNGVLVIYGNDKCPTDADGNEIVVCARRPETERYRIPKQLRDLQVEPENESWAVRQRATRNVGDTGIGSCSNVGPGGSTGCLSRTIGNGMRDARDRAEAADENPYAD</sequence>
<dbReference type="RefSeq" id="WP_313915615.1">
    <property type="nucleotide sequence ID" value="NZ_CP135076.1"/>
</dbReference>
<feature type="signal peptide" evidence="2">
    <location>
        <begin position="1"/>
        <end position="23"/>
    </location>
</feature>
<proteinExistence type="predicted"/>
<evidence type="ECO:0008006" key="5">
    <source>
        <dbReference type="Google" id="ProtNLM"/>
    </source>
</evidence>
<keyword evidence="4" id="KW-1185">Reference proteome</keyword>
<accession>A0ABZ0B8U7</accession>
<evidence type="ECO:0000313" key="3">
    <source>
        <dbReference type="EMBL" id="WNO53803.1"/>
    </source>
</evidence>
<name>A0ABZ0B8U7_9SPHN</name>
<dbReference type="EMBL" id="CP135076">
    <property type="protein sequence ID" value="WNO53803.1"/>
    <property type="molecule type" value="Genomic_DNA"/>
</dbReference>
<gene>
    <name evidence="3" type="ORF">RPR59_00650</name>
</gene>
<feature type="chain" id="PRO_5047195695" description="DUF4124 domain-containing protein" evidence="2">
    <location>
        <begin position="24"/>
        <end position="130"/>
    </location>
</feature>
<organism evidence="3 4">
    <name type="scientific">Stakelama saccharophila</name>
    <dbReference type="NCBI Taxonomy" id="3075605"/>
    <lineage>
        <taxon>Bacteria</taxon>
        <taxon>Pseudomonadati</taxon>
        <taxon>Pseudomonadota</taxon>
        <taxon>Alphaproteobacteria</taxon>
        <taxon>Sphingomonadales</taxon>
        <taxon>Sphingomonadaceae</taxon>
        <taxon>Stakelama</taxon>
    </lineage>
</organism>
<evidence type="ECO:0000256" key="2">
    <source>
        <dbReference type="SAM" id="SignalP"/>
    </source>
</evidence>
<keyword evidence="2" id="KW-0732">Signal</keyword>
<evidence type="ECO:0000313" key="4">
    <source>
        <dbReference type="Proteomes" id="UP001302249"/>
    </source>
</evidence>
<evidence type="ECO:0000256" key="1">
    <source>
        <dbReference type="SAM" id="MobiDB-lite"/>
    </source>
</evidence>
<protein>
    <recommendedName>
        <fullName evidence="5">DUF4124 domain-containing protein</fullName>
    </recommendedName>
</protein>
<feature type="region of interest" description="Disordered" evidence="1">
    <location>
        <begin position="106"/>
        <end position="130"/>
    </location>
</feature>
<dbReference type="Proteomes" id="UP001302249">
    <property type="component" value="Chromosome"/>
</dbReference>
<reference evidence="3 4" key="1">
    <citation type="submission" date="2023-09" db="EMBL/GenBank/DDBJ databases">
        <authorList>
            <person name="Rey-Velasco X."/>
        </authorList>
    </citation>
    <scope>NUCLEOTIDE SEQUENCE [LARGE SCALE GENOMIC DNA]</scope>
    <source>
        <strain evidence="3 4">W311</strain>
    </source>
</reference>